<dbReference type="RefSeq" id="WP_409366158.1">
    <property type="nucleotide sequence ID" value="NZ_ATDN01000078.1"/>
</dbReference>
<evidence type="ECO:0000256" key="1">
    <source>
        <dbReference type="SAM" id="SignalP"/>
    </source>
</evidence>
<dbReference type="AlphaFoldDB" id="A0A439DM02"/>
<evidence type="ECO:0000313" key="3">
    <source>
        <dbReference type="Proteomes" id="UP000287177"/>
    </source>
</evidence>
<protein>
    <submittedName>
        <fullName evidence="2">Uncharacterized protein</fullName>
    </submittedName>
</protein>
<dbReference type="Proteomes" id="UP000287177">
    <property type="component" value="Unassembled WGS sequence"/>
</dbReference>
<evidence type="ECO:0000313" key="2">
    <source>
        <dbReference type="EMBL" id="RWA15651.1"/>
    </source>
</evidence>
<organism evidence="2 3">
    <name type="scientific">Mycolicibacterium elephantis DSM 44368</name>
    <dbReference type="NCBI Taxonomy" id="1335622"/>
    <lineage>
        <taxon>Bacteria</taxon>
        <taxon>Bacillati</taxon>
        <taxon>Actinomycetota</taxon>
        <taxon>Actinomycetes</taxon>
        <taxon>Mycobacteriales</taxon>
        <taxon>Mycobacteriaceae</taxon>
        <taxon>Mycolicibacterium</taxon>
    </lineage>
</organism>
<proteinExistence type="predicted"/>
<sequence>MNSGRRSAAAVIATAALLAAANAVPAQASPPSYGSNGVFGVATNPTEGWATAYIQPGRYRVDQAPSMAPYQSAPGFWYRCHAFPCSPGFPGNVIASGAAVRDAPTFVDILPSDVAVALHNVTLTAAG</sequence>
<accession>A0A439DM02</accession>
<feature type="chain" id="PRO_5018970194" evidence="1">
    <location>
        <begin position="29"/>
        <end position="127"/>
    </location>
</feature>
<keyword evidence="1" id="KW-0732">Signal</keyword>
<dbReference type="EMBL" id="ATDN01000078">
    <property type="protein sequence ID" value="RWA15651.1"/>
    <property type="molecule type" value="Genomic_DNA"/>
</dbReference>
<comment type="caution">
    <text evidence="2">The sequence shown here is derived from an EMBL/GenBank/DDBJ whole genome shotgun (WGS) entry which is preliminary data.</text>
</comment>
<name>A0A439DM02_9MYCO</name>
<reference evidence="2 3" key="1">
    <citation type="submission" date="2013-06" db="EMBL/GenBank/DDBJ databases">
        <title>The draft sequence of the Mycobacterium elephantis genome.</title>
        <authorList>
            <person name="Pettersson F.B."/>
            <person name="Das S."/>
            <person name="Dasgupta S."/>
            <person name="Bhattacharya A."/>
            <person name="Kirsebom L.A."/>
        </authorList>
    </citation>
    <scope>NUCLEOTIDE SEQUENCE [LARGE SCALE GENOMIC DNA]</scope>
    <source>
        <strain evidence="2 3">DSM 44368</strain>
    </source>
</reference>
<feature type="signal peptide" evidence="1">
    <location>
        <begin position="1"/>
        <end position="28"/>
    </location>
</feature>
<gene>
    <name evidence="2" type="ORF">MELE44368_09090</name>
</gene>
<keyword evidence="3" id="KW-1185">Reference proteome</keyword>